<feature type="region of interest" description="Disordered" evidence="1">
    <location>
        <begin position="33"/>
        <end position="69"/>
    </location>
</feature>
<organism evidence="2 3">
    <name type="scientific">Chelonia mydas</name>
    <name type="common">Green sea-turtle</name>
    <name type="synonym">Chelonia agassizi</name>
    <dbReference type="NCBI Taxonomy" id="8469"/>
    <lineage>
        <taxon>Eukaryota</taxon>
        <taxon>Metazoa</taxon>
        <taxon>Chordata</taxon>
        <taxon>Craniata</taxon>
        <taxon>Vertebrata</taxon>
        <taxon>Euteleostomi</taxon>
        <taxon>Archelosauria</taxon>
        <taxon>Testudinata</taxon>
        <taxon>Testudines</taxon>
        <taxon>Cryptodira</taxon>
        <taxon>Durocryptodira</taxon>
        <taxon>Americhelydia</taxon>
        <taxon>Chelonioidea</taxon>
        <taxon>Cheloniidae</taxon>
        <taxon>Chelonia</taxon>
    </lineage>
</organism>
<protein>
    <submittedName>
        <fullName evidence="2">Uncharacterized protein</fullName>
    </submittedName>
</protein>
<gene>
    <name evidence="2" type="ORF">UY3_01076</name>
</gene>
<feature type="compositionally biased region" description="Acidic residues" evidence="1">
    <location>
        <begin position="41"/>
        <end position="53"/>
    </location>
</feature>
<name>M7BV20_CHEMY</name>
<dbReference type="Proteomes" id="UP000031443">
    <property type="component" value="Unassembled WGS sequence"/>
</dbReference>
<keyword evidence="3" id="KW-1185">Reference proteome</keyword>
<evidence type="ECO:0000256" key="1">
    <source>
        <dbReference type="SAM" id="MobiDB-lite"/>
    </source>
</evidence>
<accession>M7BV20</accession>
<evidence type="ECO:0000313" key="3">
    <source>
        <dbReference type="Proteomes" id="UP000031443"/>
    </source>
</evidence>
<evidence type="ECO:0000313" key="2">
    <source>
        <dbReference type="EMBL" id="EMP41681.1"/>
    </source>
</evidence>
<dbReference type="AlphaFoldDB" id="M7BV20"/>
<reference evidence="3" key="1">
    <citation type="journal article" date="2013" name="Nat. Genet.">
        <title>The draft genomes of soft-shell turtle and green sea turtle yield insights into the development and evolution of the turtle-specific body plan.</title>
        <authorList>
            <person name="Wang Z."/>
            <person name="Pascual-Anaya J."/>
            <person name="Zadissa A."/>
            <person name="Li W."/>
            <person name="Niimura Y."/>
            <person name="Huang Z."/>
            <person name="Li C."/>
            <person name="White S."/>
            <person name="Xiong Z."/>
            <person name="Fang D."/>
            <person name="Wang B."/>
            <person name="Ming Y."/>
            <person name="Chen Y."/>
            <person name="Zheng Y."/>
            <person name="Kuraku S."/>
            <person name="Pignatelli M."/>
            <person name="Herrero J."/>
            <person name="Beal K."/>
            <person name="Nozawa M."/>
            <person name="Li Q."/>
            <person name="Wang J."/>
            <person name="Zhang H."/>
            <person name="Yu L."/>
            <person name="Shigenobu S."/>
            <person name="Wang J."/>
            <person name="Liu J."/>
            <person name="Flicek P."/>
            <person name="Searle S."/>
            <person name="Wang J."/>
            <person name="Kuratani S."/>
            <person name="Yin Y."/>
            <person name="Aken B."/>
            <person name="Zhang G."/>
            <person name="Irie N."/>
        </authorList>
    </citation>
    <scope>NUCLEOTIDE SEQUENCE [LARGE SCALE GENOMIC DNA]</scope>
</reference>
<dbReference type="eggNOG" id="KOG1607">
    <property type="taxonomic scope" value="Eukaryota"/>
</dbReference>
<proteinExistence type="predicted"/>
<dbReference type="EMBL" id="KB486406">
    <property type="protein sequence ID" value="EMP41681.1"/>
    <property type="molecule type" value="Genomic_DNA"/>
</dbReference>
<sequence length="69" mass="8046">MEDHWEQLCLEKRFGLDFEVFRFEFLPGIKSRKRDLKDDRSDEEEEDSLTDNEECTKNGSKNGCAIGTG</sequence>